<reference evidence="4 5" key="1">
    <citation type="submission" date="2016-10" db="EMBL/GenBank/DDBJ databases">
        <title>Draft genome sequences of four alkaliphilic bacteria belonging to the Anaerobacillus genus.</title>
        <authorList>
            <person name="Bassil N.M."/>
            <person name="Lloyd J.R."/>
        </authorList>
    </citation>
    <scope>NUCLEOTIDE SEQUENCE [LARGE SCALE GENOMIC DNA]</scope>
    <source>
        <strain evidence="4 5">DSM 22531</strain>
    </source>
</reference>
<dbReference type="AlphaFoldDB" id="A0A1S2M4P3"/>
<comment type="function">
    <text evidence="2">Catalyzes the reduction of dTDP-6-deoxy-L-lyxo-4-hexulose to yield dTDP-L-rhamnose.</text>
</comment>
<dbReference type="NCBIfam" id="TIGR01214">
    <property type="entry name" value="rmlD"/>
    <property type="match status" value="1"/>
</dbReference>
<keyword evidence="2" id="KW-0521">NADP</keyword>
<dbReference type="UniPathway" id="UPA00124"/>
<comment type="similarity">
    <text evidence="1 2">Belongs to the dTDP-4-dehydrorhamnose reductase family.</text>
</comment>
<feature type="domain" description="RmlD-like substrate binding" evidence="3">
    <location>
        <begin position="1"/>
        <end position="277"/>
    </location>
</feature>
<dbReference type="SUPFAM" id="SSF51735">
    <property type="entry name" value="NAD(P)-binding Rossmann-fold domains"/>
    <property type="match status" value="1"/>
</dbReference>
<comment type="pathway">
    <text evidence="2">Carbohydrate biosynthesis; dTDP-L-rhamnose biosynthesis.</text>
</comment>
<evidence type="ECO:0000313" key="5">
    <source>
        <dbReference type="Proteomes" id="UP000180057"/>
    </source>
</evidence>
<dbReference type="InterPro" id="IPR029903">
    <property type="entry name" value="RmlD-like-bd"/>
</dbReference>
<comment type="caution">
    <text evidence="4">The sequence shown here is derived from an EMBL/GenBank/DDBJ whole genome shotgun (WGS) entry which is preliminary data.</text>
</comment>
<sequence>MRILITGANGQLGKELAEKAKQLATVTALGKDQLDITNQIHVSQVINSLKPDVIIHAAAYTAVDQCEHDKMKAFEVNSLGTLHVAKEAKQSGAKMVYISSDYVFSGDKTTPYREEDHPNPKSVYGLSKWLGEQLVRSIIEESYIVRTSWLYGSSGKNFVKTMLKLAEQRNEVKVVDDQIGSPTYTKDLADVIMQLIGKTYGIYHVSNSGFCSWYMFAKYIFKEAGFDPNLIKPITTEAYGALAPRPAYSVLAHNSLKREEIEKPRRWEEAVDEFIREELKHD</sequence>
<dbReference type="Proteomes" id="UP000180057">
    <property type="component" value="Unassembled WGS sequence"/>
</dbReference>
<evidence type="ECO:0000259" key="3">
    <source>
        <dbReference type="Pfam" id="PF04321"/>
    </source>
</evidence>
<gene>
    <name evidence="4" type="ORF">BKP45_19010</name>
</gene>
<evidence type="ECO:0000256" key="1">
    <source>
        <dbReference type="ARBA" id="ARBA00010944"/>
    </source>
</evidence>
<keyword evidence="5" id="KW-1185">Reference proteome</keyword>
<dbReference type="InterPro" id="IPR005913">
    <property type="entry name" value="dTDP_dehydrorham_reduct"/>
</dbReference>
<proteinExistence type="inferred from homology"/>
<dbReference type="EMBL" id="MLQS01000030">
    <property type="protein sequence ID" value="OIJ18605.1"/>
    <property type="molecule type" value="Genomic_DNA"/>
</dbReference>
<dbReference type="EC" id="1.1.1.133" evidence="2"/>
<evidence type="ECO:0000313" key="4">
    <source>
        <dbReference type="EMBL" id="OIJ18605.1"/>
    </source>
</evidence>
<dbReference type="InterPro" id="IPR036291">
    <property type="entry name" value="NAD(P)-bd_dom_sf"/>
</dbReference>
<name>A0A1S2M4P3_9BACI</name>
<dbReference type="GO" id="GO:0008831">
    <property type="term" value="F:dTDP-4-dehydrorhamnose reductase activity"/>
    <property type="evidence" value="ECO:0007669"/>
    <property type="project" value="UniProtKB-EC"/>
</dbReference>
<dbReference type="PANTHER" id="PTHR10491">
    <property type="entry name" value="DTDP-4-DEHYDRORHAMNOSE REDUCTASE"/>
    <property type="match status" value="1"/>
</dbReference>
<dbReference type="FunFam" id="3.40.50.720:FF:000159">
    <property type="entry name" value="dTDP-4-dehydrorhamnose reductase"/>
    <property type="match status" value="1"/>
</dbReference>
<keyword evidence="2" id="KW-0560">Oxidoreductase</keyword>
<dbReference type="Pfam" id="PF04321">
    <property type="entry name" value="RmlD_sub_bind"/>
    <property type="match status" value="1"/>
</dbReference>
<dbReference type="GO" id="GO:0005829">
    <property type="term" value="C:cytosol"/>
    <property type="evidence" value="ECO:0007669"/>
    <property type="project" value="TreeGrafter"/>
</dbReference>
<evidence type="ECO:0000256" key="2">
    <source>
        <dbReference type="RuleBase" id="RU364082"/>
    </source>
</evidence>
<organism evidence="4 5">
    <name type="scientific">Anaerobacillus alkalidiazotrophicus</name>
    <dbReference type="NCBI Taxonomy" id="472963"/>
    <lineage>
        <taxon>Bacteria</taxon>
        <taxon>Bacillati</taxon>
        <taxon>Bacillota</taxon>
        <taxon>Bacilli</taxon>
        <taxon>Bacillales</taxon>
        <taxon>Bacillaceae</taxon>
        <taxon>Anaerobacillus</taxon>
    </lineage>
</organism>
<protein>
    <recommendedName>
        <fullName evidence="2">dTDP-4-dehydrorhamnose reductase</fullName>
        <ecNumber evidence="2">1.1.1.133</ecNumber>
    </recommendedName>
</protein>
<dbReference type="Gene3D" id="3.90.25.10">
    <property type="entry name" value="UDP-galactose 4-epimerase, domain 1"/>
    <property type="match status" value="1"/>
</dbReference>
<dbReference type="CDD" id="cd05254">
    <property type="entry name" value="dTDP_HR_like_SDR_e"/>
    <property type="match status" value="1"/>
</dbReference>
<dbReference type="OrthoDB" id="9803892at2"/>
<accession>A0A1S2M4P3</accession>
<dbReference type="PANTHER" id="PTHR10491:SF4">
    <property type="entry name" value="METHIONINE ADENOSYLTRANSFERASE 2 SUBUNIT BETA"/>
    <property type="match status" value="1"/>
</dbReference>
<dbReference type="STRING" id="472963.BKP45_19010"/>
<dbReference type="Gene3D" id="3.40.50.720">
    <property type="entry name" value="NAD(P)-binding Rossmann-like Domain"/>
    <property type="match status" value="1"/>
</dbReference>
<dbReference type="GO" id="GO:0019305">
    <property type="term" value="P:dTDP-rhamnose biosynthetic process"/>
    <property type="evidence" value="ECO:0007669"/>
    <property type="project" value="UniProtKB-UniPathway"/>
</dbReference>
<dbReference type="RefSeq" id="WP_071390778.1">
    <property type="nucleotide sequence ID" value="NZ_MLQS01000030.1"/>
</dbReference>